<evidence type="ECO:0000256" key="6">
    <source>
        <dbReference type="ARBA" id="ARBA00022840"/>
    </source>
</evidence>
<dbReference type="Proteomes" id="UP000306825">
    <property type="component" value="Chromosome"/>
</dbReference>
<dbReference type="EMBL" id="CP040463">
    <property type="protein sequence ID" value="QCT94993.1"/>
    <property type="molecule type" value="Genomic_DNA"/>
</dbReference>
<protein>
    <recommendedName>
        <fullName evidence="1">non-specific serine/threonine protein kinase</fullName>
        <ecNumber evidence="1">2.7.11.1</ecNumber>
    </recommendedName>
</protein>
<evidence type="ECO:0000256" key="3">
    <source>
        <dbReference type="ARBA" id="ARBA00022679"/>
    </source>
</evidence>
<evidence type="ECO:0000256" key="7">
    <source>
        <dbReference type="ARBA" id="ARBA00047899"/>
    </source>
</evidence>
<reference evidence="10 11" key="1">
    <citation type="submission" date="2019-05" db="EMBL/GenBank/DDBJ databases">
        <title>A comparative analysis of the Nautiliaceae.</title>
        <authorList>
            <person name="Grosche A."/>
            <person name="Smedile F."/>
            <person name="Vetriani C."/>
        </authorList>
    </citation>
    <scope>NUCLEOTIDE SEQUENCE [LARGE SCALE GENOMIC DNA]</scope>
    <source>
        <strain evidence="10 11">TB-2</strain>
    </source>
</reference>
<dbReference type="Gene3D" id="3.30.200.20">
    <property type="entry name" value="Phosphorylase Kinase, domain 1"/>
    <property type="match status" value="1"/>
</dbReference>
<evidence type="ECO:0000256" key="5">
    <source>
        <dbReference type="ARBA" id="ARBA00022777"/>
    </source>
</evidence>
<keyword evidence="5" id="KW-0418">Kinase</keyword>
<dbReference type="InterPro" id="IPR018934">
    <property type="entry name" value="RIO_dom"/>
</dbReference>
<evidence type="ECO:0000256" key="4">
    <source>
        <dbReference type="ARBA" id="ARBA00022741"/>
    </source>
</evidence>
<organism evidence="10 11">
    <name type="scientific">Caminibacter mediatlanticus TB-2</name>
    <dbReference type="NCBI Taxonomy" id="391592"/>
    <lineage>
        <taxon>Bacteria</taxon>
        <taxon>Pseudomonadati</taxon>
        <taxon>Campylobacterota</taxon>
        <taxon>Epsilonproteobacteria</taxon>
        <taxon>Nautiliales</taxon>
        <taxon>Nautiliaceae</taxon>
        <taxon>Caminibacter</taxon>
    </lineage>
</organism>
<dbReference type="EC" id="2.7.11.1" evidence="1"/>
<dbReference type="InterPro" id="IPR011009">
    <property type="entry name" value="Kinase-like_dom_sf"/>
</dbReference>
<feature type="domain" description="RIO-type" evidence="9">
    <location>
        <begin position="36"/>
        <end position="136"/>
    </location>
</feature>
<gene>
    <name evidence="10" type="ORF">FE773_07255</name>
</gene>
<comment type="catalytic activity">
    <reaction evidence="8">
        <text>L-seryl-[protein] + ATP = O-phospho-L-seryl-[protein] + ADP + H(+)</text>
        <dbReference type="Rhea" id="RHEA:17989"/>
        <dbReference type="Rhea" id="RHEA-COMP:9863"/>
        <dbReference type="Rhea" id="RHEA-COMP:11604"/>
        <dbReference type="ChEBI" id="CHEBI:15378"/>
        <dbReference type="ChEBI" id="CHEBI:29999"/>
        <dbReference type="ChEBI" id="CHEBI:30616"/>
        <dbReference type="ChEBI" id="CHEBI:83421"/>
        <dbReference type="ChEBI" id="CHEBI:456216"/>
        <dbReference type="EC" id="2.7.11.1"/>
    </reaction>
</comment>
<dbReference type="RefSeq" id="WP_138323655.1">
    <property type="nucleotide sequence ID" value="NZ_CP040463.1"/>
</dbReference>
<evidence type="ECO:0000256" key="2">
    <source>
        <dbReference type="ARBA" id="ARBA00022527"/>
    </source>
</evidence>
<evidence type="ECO:0000313" key="10">
    <source>
        <dbReference type="EMBL" id="QCT94993.1"/>
    </source>
</evidence>
<dbReference type="Gene3D" id="3.90.1200.10">
    <property type="match status" value="1"/>
</dbReference>
<dbReference type="Pfam" id="PF01163">
    <property type="entry name" value="RIO1"/>
    <property type="match status" value="1"/>
</dbReference>
<name>A0ABX5V9M0_9BACT</name>
<evidence type="ECO:0000313" key="11">
    <source>
        <dbReference type="Proteomes" id="UP000306825"/>
    </source>
</evidence>
<evidence type="ECO:0000256" key="8">
    <source>
        <dbReference type="ARBA" id="ARBA00048679"/>
    </source>
</evidence>
<keyword evidence="4" id="KW-0547">Nucleotide-binding</keyword>
<accession>A0ABX5V9M0</accession>
<keyword evidence="3" id="KW-0808">Transferase</keyword>
<keyword evidence="2" id="KW-0723">Serine/threonine-protein kinase</keyword>
<proteinExistence type="predicted"/>
<sequence>MRYDVIGKLGEGNRGEVYKVKLEDGRIAALKWAKNYNIDKEWEILKFLDGNYAPKPIFRGKRYFIMEYIKGEPLKDLETSKYYLLLKEALNGAYYLDKKGVFHKQLGRYYHIFLTENGVKFIDFERAVFSENPRNFLQLIGYYLQRDNNFDKNDIKMIIEEYKKDKIKGLNLAREKIDEIINQKI</sequence>
<comment type="catalytic activity">
    <reaction evidence="7">
        <text>L-threonyl-[protein] + ATP = O-phospho-L-threonyl-[protein] + ADP + H(+)</text>
        <dbReference type="Rhea" id="RHEA:46608"/>
        <dbReference type="Rhea" id="RHEA-COMP:11060"/>
        <dbReference type="Rhea" id="RHEA-COMP:11605"/>
        <dbReference type="ChEBI" id="CHEBI:15378"/>
        <dbReference type="ChEBI" id="CHEBI:30013"/>
        <dbReference type="ChEBI" id="CHEBI:30616"/>
        <dbReference type="ChEBI" id="CHEBI:61977"/>
        <dbReference type="ChEBI" id="CHEBI:456216"/>
        <dbReference type="EC" id="2.7.11.1"/>
    </reaction>
</comment>
<keyword evidence="6" id="KW-0067">ATP-binding</keyword>
<evidence type="ECO:0000256" key="1">
    <source>
        <dbReference type="ARBA" id="ARBA00012513"/>
    </source>
</evidence>
<keyword evidence="11" id="KW-1185">Reference proteome</keyword>
<evidence type="ECO:0000259" key="9">
    <source>
        <dbReference type="Pfam" id="PF01163"/>
    </source>
</evidence>
<dbReference type="SUPFAM" id="SSF56112">
    <property type="entry name" value="Protein kinase-like (PK-like)"/>
    <property type="match status" value="1"/>
</dbReference>